<dbReference type="AlphaFoldDB" id="A0A7L4KZ38"/>
<feature type="non-terminal residue" evidence="1">
    <location>
        <position position="88"/>
    </location>
</feature>
<comment type="caution">
    <text evidence="1">The sequence shown here is derived from an EMBL/GenBank/DDBJ whole genome shotgun (WGS) entry which is preliminary data.</text>
</comment>
<gene>
    <name evidence="1" type="primary">Erv31_0</name>
    <name evidence="1" type="ORF">CALWIL_R15639</name>
</gene>
<feature type="non-terminal residue" evidence="1">
    <location>
        <position position="1"/>
    </location>
</feature>
<keyword evidence="2" id="KW-1185">Reference proteome</keyword>
<organism evidence="1 2">
    <name type="scientific">Callaeas wilsoni</name>
    <name type="common">North Island kokako</name>
    <dbReference type="NCBI Taxonomy" id="1347786"/>
    <lineage>
        <taxon>Eukaryota</taxon>
        <taxon>Metazoa</taxon>
        <taxon>Chordata</taxon>
        <taxon>Craniata</taxon>
        <taxon>Vertebrata</taxon>
        <taxon>Euteleostomi</taxon>
        <taxon>Archelosauria</taxon>
        <taxon>Archosauria</taxon>
        <taxon>Dinosauria</taxon>
        <taxon>Saurischia</taxon>
        <taxon>Theropoda</taxon>
        <taxon>Coelurosauria</taxon>
        <taxon>Aves</taxon>
        <taxon>Neognathae</taxon>
        <taxon>Neoaves</taxon>
        <taxon>Telluraves</taxon>
        <taxon>Australaves</taxon>
        <taxon>Passeriformes</taxon>
        <taxon>Corvoidea</taxon>
        <taxon>Callaeidae</taxon>
        <taxon>Callaeas</taxon>
    </lineage>
</organism>
<dbReference type="Proteomes" id="UP000576729">
    <property type="component" value="Unassembled WGS sequence"/>
</dbReference>
<protein>
    <submittedName>
        <fullName evidence="1">ENR1 protein</fullName>
    </submittedName>
</protein>
<evidence type="ECO:0000313" key="2">
    <source>
        <dbReference type="Proteomes" id="UP000576729"/>
    </source>
</evidence>
<accession>A0A7L4KZ38</accession>
<evidence type="ECO:0000313" key="1">
    <source>
        <dbReference type="EMBL" id="NXY58168.1"/>
    </source>
</evidence>
<proteinExistence type="predicted"/>
<name>A0A7L4KZ38_9CORV</name>
<dbReference type="EMBL" id="VWPU01008737">
    <property type="protein sequence ID" value="NXY58168.1"/>
    <property type="molecule type" value="Genomic_DNA"/>
</dbReference>
<sequence>IRHEGLYECTGKDVNPFWDVTGISKCWAGVRRTDYDFWECPRGLFWLCGDTAYVRLPRDWSGSCTLGVIRPSFFLLPRSLGRELGVPL</sequence>
<reference evidence="1 2" key="1">
    <citation type="submission" date="2019-09" db="EMBL/GenBank/DDBJ databases">
        <title>Bird 10,000 Genomes (B10K) Project - Family phase.</title>
        <authorList>
            <person name="Zhang G."/>
        </authorList>
    </citation>
    <scope>NUCLEOTIDE SEQUENCE [LARGE SCALE GENOMIC DNA]</scope>
    <source>
        <strain evidence="1">B10K-OTA-212792</strain>
        <tissue evidence="1">Blood</tissue>
    </source>
</reference>